<protein>
    <submittedName>
        <fullName evidence="1">Uncharacterized protein</fullName>
    </submittedName>
</protein>
<evidence type="ECO:0000313" key="1">
    <source>
        <dbReference type="EMBL" id="EKE29961.1"/>
    </source>
</evidence>
<gene>
    <name evidence="1" type="ORF">ACD_2C00072G0003</name>
</gene>
<comment type="caution">
    <text evidence="1">The sequence shown here is derived from an EMBL/GenBank/DDBJ whole genome shotgun (WGS) entry which is preliminary data.</text>
</comment>
<name>K2FFJ2_9BACT</name>
<organism evidence="1">
    <name type="scientific">uncultured bacterium</name>
    <name type="common">gcode 4</name>
    <dbReference type="NCBI Taxonomy" id="1234023"/>
    <lineage>
        <taxon>Bacteria</taxon>
        <taxon>environmental samples</taxon>
    </lineage>
</organism>
<accession>K2FFJ2</accession>
<reference evidence="1" key="1">
    <citation type="journal article" date="2012" name="Science">
        <title>Fermentation, hydrogen, and sulfur metabolism in multiple uncultivated bacterial phyla.</title>
        <authorList>
            <person name="Wrighton K.C."/>
            <person name="Thomas B.C."/>
            <person name="Sharon I."/>
            <person name="Miller C.S."/>
            <person name="Castelle C.J."/>
            <person name="VerBerkmoes N.C."/>
            <person name="Wilkins M.J."/>
            <person name="Hettich R.L."/>
            <person name="Lipton M.S."/>
            <person name="Williams K.H."/>
            <person name="Long P.E."/>
            <person name="Banfield J.F."/>
        </authorList>
    </citation>
    <scope>NUCLEOTIDE SEQUENCE [LARGE SCALE GENOMIC DNA]</scope>
</reference>
<proteinExistence type="predicted"/>
<sequence>MIYTSHTFLCKKVAKTIGVGNAILQDVTDKEVSRTIPPP</sequence>
<dbReference type="EMBL" id="AMFJ01000072">
    <property type="protein sequence ID" value="EKE29961.1"/>
    <property type="molecule type" value="Genomic_DNA"/>
</dbReference>
<dbReference type="AlphaFoldDB" id="K2FFJ2"/>
<feature type="non-terminal residue" evidence="1">
    <location>
        <position position="39"/>
    </location>
</feature>